<comment type="caution">
    <text evidence="5">The sequence shown here is derived from an EMBL/GenBank/DDBJ whole genome shotgun (WGS) entry which is preliminary data.</text>
</comment>
<dbReference type="Gene3D" id="1.20.120.530">
    <property type="entry name" value="GntR ligand-binding domain-like"/>
    <property type="match status" value="1"/>
</dbReference>
<proteinExistence type="predicted"/>
<keyword evidence="6" id="KW-1185">Reference proteome</keyword>
<evidence type="ECO:0000256" key="3">
    <source>
        <dbReference type="ARBA" id="ARBA00023163"/>
    </source>
</evidence>
<dbReference type="InterPro" id="IPR036388">
    <property type="entry name" value="WH-like_DNA-bd_sf"/>
</dbReference>
<dbReference type="Gene3D" id="1.10.10.10">
    <property type="entry name" value="Winged helix-like DNA-binding domain superfamily/Winged helix DNA-binding domain"/>
    <property type="match status" value="1"/>
</dbReference>
<dbReference type="Pfam" id="PF07729">
    <property type="entry name" value="FCD"/>
    <property type="match status" value="1"/>
</dbReference>
<evidence type="ECO:0000259" key="4">
    <source>
        <dbReference type="PROSITE" id="PS50949"/>
    </source>
</evidence>
<protein>
    <submittedName>
        <fullName evidence="5">FadR/GntR family transcriptional regulator</fullName>
    </submittedName>
</protein>
<feature type="domain" description="HTH gntR-type" evidence="4">
    <location>
        <begin position="8"/>
        <end position="75"/>
    </location>
</feature>
<dbReference type="InterPro" id="IPR000524">
    <property type="entry name" value="Tscrpt_reg_HTH_GntR"/>
</dbReference>
<dbReference type="PRINTS" id="PR00035">
    <property type="entry name" value="HTHGNTR"/>
</dbReference>
<dbReference type="SUPFAM" id="SSF46785">
    <property type="entry name" value="Winged helix' DNA-binding domain"/>
    <property type="match status" value="1"/>
</dbReference>
<dbReference type="Proteomes" id="UP001214854">
    <property type="component" value="Unassembled WGS sequence"/>
</dbReference>
<organism evidence="5 6">
    <name type="scientific">Asticcacaulis aquaticus</name>
    <dbReference type="NCBI Taxonomy" id="2984212"/>
    <lineage>
        <taxon>Bacteria</taxon>
        <taxon>Pseudomonadati</taxon>
        <taxon>Pseudomonadota</taxon>
        <taxon>Alphaproteobacteria</taxon>
        <taxon>Caulobacterales</taxon>
        <taxon>Caulobacteraceae</taxon>
        <taxon>Asticcacaulis</taxon>
    </lineage>
</organism>
<dbReference type="InterPro" id="IPR011711">
    <property type="entry name" value="GntR_C"/>
</dbReference>
<evidence type="ECO:0000313" key="5">
    <source>
        <dbReference type="EMBL" id="MDC7684122.1"/>
    </source>
</evidence>
<dbReference type="PANTHER" id="PTHR43537:SF44">
    <property type="entry name" value="GNTR FAMILY REGULATORY PROTEIN"/>
    <property type="match status" value="1"/>
</dbReference>
<evidence type="ECO:0000313" key="6">
    <source>
        <dbReference type="Proteomes" id="UP001214854"/>
    </source>
</evidence>
<dbReference type="PROSITE" id="PS50949">
    <property type="entry name" value="HTH_GNTR"/>
    <property type="match status" value="1"/>
</dbReference>
<dbReference type="PANTHER" id="PTHR43537">
    <property type="entry name" value="TRANSCRIPTIONAL REGULATOR, GNTR FAMILY"/>
    <property type="match status" value="1"/>
</dbReference>
<evidence type="ECO:0000256" key="2">
    <source>
        <dbReference type="ARBA" id="ARBA00023125"/>
    </source>
</evidence>
<dbReference type="SUPFAM" id="SSF48008">
    <property type="entry name" value="GntR ligand-binding domain-like"/>
    <property type="match status" value="1"/>
</dbReference>
<evidence type="ECO:0000256" key="1">
    <source>
        <dbReference type="ARBA" id="ARBA00023015"/>
    </source>
</evidence>
<keyword evidence="1" id="KW-0805">Transcription regulation</keyword>
<dbReference type="EMBL" id="JAQQKX010000010">
    <property type="protein sequence ID" value="MDC7684122.1"/>
    <property type="molecule type" value="Genomic_DNA"/>
</dbReference>
<accession>A0ABT5HVK6</accession>
<dbReference type="InterPro" id="IPR036390">
    <property type="entry name" value="WH_DNA-bd_sf"/>
</dbReference>
<reference evidence="5 6" key="1">
    <citation type="submission" date="2023-01" db="EMBL/GenBank/DDBJ databases">
        <title>Novel species of the genus Asticcacaulis isolated from rivers.</title>
        <authorList>
            <person name="Lu H."/>
        </authorList>
    </citation>
    <scope>NUCLEOTIDE SEQUENCE [LARGE SCALE GENOMIC DNA]</scope>
    <source>
        <strain evidence="5 6">BYS171W</strain>
    </source>
</reference>
<dbReference type="SMART" id="SM00895">
    <property type="entry name" value="FCD"/>
    <property type="match status" value="1"/>
</dbReference>
<sequence>MRQPLFSTSVTQSIVQDLGVGIVTGRFDNAPFPTESALCDHYGAARTVLREAVKMLIAKGLITTRPRQGIRIAPEYDWNLLDPDVLRWLLERKFSLRLLVEFTQIRLDVESGAAALAAQFATEDDKAQIRAAIKRMYAAELGDDDPLHSDIAFHVAVLKASGNRFYLQMRDMISTALHVSIMRTNKLKGVHRASAVDHDRVAQAILSGDADTARREMRRLIQGAFDLIDTLPKHP</sequence>
<dbReference type="Pfam" id="PF00392">
    <property type="entry name" value="GntR"/>
    <property type="match status" value="1"/>
</dbReference>
<dbReference type="RefSeq" id="WP_272748575.1">
    <property type="nucleotide sequence ID" value="NZ_JAQQKX010000010.1"/>
</dbReference>
<name>A0ABT5HVK6_9CAUL</name>
<gene>
    <name evidence="5" type="ORF">PQU92_12600</name>
</gene>
<keyword evidence="2" id="KW-0238">DNA-binding</keyword>
<dbReference type="SMART" id="SM00345">
    <property type="entry name" value="HTH_GNTR"/>
    <property type="match status" value="1"/>
</dbReference>
<keyword evidence="3" id="KW-0804">Transcription</keyword>
<dbReference type="InterPro" id="IPR008920">
    <property type="entry name" value="TF_FadR/GntR_C"/>
</dbReference>